<gene>
    <name evidence="1" type="ORF">HMPREF3182_00811</name>
</gene>
<reference evidence="2" key="1">
    <citation type="submission" date="2016-01" db="EMBL/GenBank/DDBJ databases">
        <authorList>
            <person name="Mitreva M."/>
            <person name="Pepin K.H."/>
            <person name="Mihindukulasuriya K.A."/>
            <person name="Fulton R."/>
            <person name="Fronick C."/>
            <person name="O'Laughlin M."/>
            <person name="Miner T."/>
            <person name="Herter B."/>
            <person name="Rosa B.A."/>
            <person name="Cordes M."/>
            <person name="Tomlinson C."/>
            <person name="Wollam A."/>
            <person name="Palsikar V.B."/>
            <person name="Mardis E.R."/>
            <person name="Wilson R.K."/>
        </authorList>
    </citation>
    <scope>NUCLEOTIDE SEQUENCE [LARGE SCALE GENOMIC DNA]</scope>
    <source>
        <strain evidence="2">KA00182</strain>
    </source>
</reference>
<dbReference type="PATRIC" id="fig|1588748.3.peg.775"/>
<accession>A0A134CHJ6</accession>
<name>A0A134CHJ6_9FIRM</name>
<evidence type="ECO:0000313" key="1">
    <source>
        <dbReference type="EMBL" id="KXB91589.1"/>
    </source>
</evidence>
<sequence>MELRYELKGGMRKPLVKALEEITGRKAQYLGMPDMAYKIDTFTVSKEGTVSGDTDERVREVREILADTYGIRPAKPVPEGADEFTVMLPKGTVDIEKLMQILEGKGELIKKALGVSDLPVKETADMVTFPWFGTIDMAHRLTYTRFITALGIFSRGAKRVHKGQREIVNEKYTFRCFLLRLGFIGKEWKQDRRILLERLEGSSAFRNGVKKDETSLCGKD</sequence>
<dbReference type="EMBL" id="LSDT01000029">
    <property type="protein sequence ID" value="KXB91589.1"/>
    <property type="molecule type" value="Genomic_DNA"/>
</dbReference>
<keyword evidence="2" id="KW-1185">Reference proteome</keyword>
<protein>
    <recommendedName>
        <fullName evidence="3">Virulence protein</fullName>
    </recommendedName>
</protein>
<dbReference type="STRING" id="1588748.HMPREF3182_00811"/>
<evidence type="ECO:0008006" key="3">
    <source>
        <dbReference type="Google" id="ProtNLM"/>
    </source>
</evidence>
<dbReference type="AlphaFoldDB" id="A0A134CHJ6"/>
<dbReference type="Proteomes" id="UP000070160">
    <property type="component" value="Unassembled WGS sequence"/>
</dbReference>
<evidence type="ECO:0000313" key="2">
    <source>
        <dbReference type="Proteomes" id="UP000070160"/>
    </source>
</evidence>
<comment type="caution">
    <text evidence="1">The sequence shown here is derived from an EMBL/GenBank/DDBJ whole genome shotgun (WGS) entry which is preliminary data.</text>
</comment>
<proteinExistence type="predicted"/>
<dbReference type="RefSeq" id="WP_062485556.1">
    <property type="nucleotide sequence ID" value="NZ_KQ960941.1"/>
</dbReference>
<organism evidence="1 2">
    <name type="scientific">Megasphaera hutchinsoni</name>
    <dbReference type="NCBI Taxonomy" id="1588748"/>
    <lineage>
        <taxon>Bacteria</taxon>
        <taxon>Bacillati</taxon>
        <taxon>Bacillota</taxon>
        <taxon>Negativicutes</taxon>
        <taxon>Veillonellales</taxon>
        <taxon>Veillonellaceae</taxon>
        <taxon>Megasphaera</taxon>
    </lineage>
</organism>